<organism evidence="2 3">
    <name type="scientific">Devosia nanyangense</name>
    <dbReference type="NCBI Taxonomy" id="1228055"/>
    <lineage>
        <taxon>Bacteria</taxon>
        <taxon>Pseudomonadati</taxon>
        <taxon>Pseudomonadota</taxon>
        <taxon>Alphaproteobacteria</taxon>
        <taxon>Hyphomicrobiales</taxon>
        <taxon>Devosiaceae</taxon>
        <taxon>Devosia</taxon>
    </lineage>
</organism>
<reference evidence="2" key="1">
    <citation type="submission" date="2020-07" db="EMBL/GenBank/DDBJ databases">
        <title>Huge and variable diversity of episymbiotic CPR bacteria and DPANN archaea in groundwater ecosystems.</title>
        <authorList>
            <person name="He C.Y."/>
            <person name="Keren R."/>
            <person name="Whittaker M."/>
            <person name="Farag I.F."/>
            <person name="Doudna J."/>
            <person name="Cate J.H.D."/>
            <person name="Banfield J.F."/>
        </authorList>
    </citation>
    <scope>NUCLEOTIDE SEQUENCE</scope>
    <source>
        <strain evidence="2">NC_groundwater_1586_Pr3_B-0.1um_66_15</strain>
    </source>
</reference>
<dbReference type="AlphaFoldDB" id="A0A933L0K2"/>
<dbReference type="EMBL" id="JACRAF010000027">
    <property type="protein sequence ID" value="MBI4922044.1"/>
    <property type="molecule type" value="Genomic_DNA"/>
</dbReference>
<evidence type="ECO:0000256" key="1">
    <source>
        <dbReference type="SAM" id="SignalP"/>
    </source>
</evidence>
<sequence>MRRLALTLGLLMLAAPAVAQDAQPVTISPAEGNWGCIALIDNTKAGLLTIFAGSYGYASANFGSAASGTGNAEMGSDGVKFLDGNLATVGIGYGLVTFDAEGKDVLTLYNPEKAVLVCTPR</sequence>
<gene>
    <name evidence="2" type="ORF">HY834_09865</name>
</gene>
<evidence type="ECO:0000313" key="3">
    <source>
        <dbReference type="Proteomes" id="UP000782610"/>
    </source>
</evidence>
<evidence type="ECO:0000313" key="2">
    <source>
        <dbReference type="EMBL" id="MBI4922044.1"/>
    </source>
</evidence>
<keyword evidence="1" id="KW-0732">Signal</keyword>
<dbReference type="Proteomes" id="UP000782610">
    <property type="component" value="Unassembled WGS sequence"/>
</dbReference>
<name>A0A933L0K2_9HYPH</name>
<accession>A0A933L0K2</accession>
<feature type="chain" id="PRO_5036675297" evidence="1">
    <location>
        <begin position="20"/>
        <end position="121"/>
    </location>
</feature>
<comment type="caution">
    <text evidence="2">The sequence shown here is derived from an EMBL/GenBank/DDBJ whole genome shotgun (WGS) entry which is preliminary data.</text>
</comment>
<proteinExistence type="predicted"/>
<feature type="signal peptide" evidence="1">
    <location>
        <begin position="1"/>
        <end position="19"/>
    </location>
</feature>
<protein>
    <submittedName>
        <fullName evidence="2">Uncharacterized protein</fullName>
    </submittedName>
</protein>